<sequence length="199" mass="21880">MHHARTHCMSQAARFATHYMIVTLVCTSSHKSHRDSKVASTPQISIRSLHPPPHAAHLPFTSPWSLHQPSRSLVIVRPIRITFAADPAAVIGLVPGGAVVTLDSPFLVRTLMLYAADREDQLSCQTLPAFGAEEYGAYPAAHFEDMCVCACGVLGLGVRVLRLRVFETVRIWAELEGVARGRTTSIASVILYGKWALWR</sequence>
<comment type="caution">
    <text evidence="1">The sequence shown here is derived from an EMBL/GenBank/DDBJ whole genome shotgun (WGS) entry which is preliminary data.</text>
</comment>
<gene>
    <name evidence="1" type="ORF">B0T16DRAFT_113838</name>
</gene>
<organism evidence="1 2">
    <name type="scientific">Cercophora newfieldiana</name>
    <dbReference type="NCBI Taxonomy" id="92897"/>
    <lineage>
        <taxon>Eukaryota</taxon>
        <taxon>Fungi</taxon>
        <taxon>Dikarya</taxon>
        <taxon>Ascomycota</taxon>
        <taxon>Pezizomycotina</taxon>
        <taxon>Sordariomycetes</taxon>
        <taxon>Sordariomycetidae</taxon>
        <taxon>Sordariales</taxon>
        <taxon>Lasiosphaeriaceae</taxon>
        <taxon>Cercophora</taxon>
    </lineage>
</organism>
<proteinExistence type="predicted"/>
<evidence type="ECO:0000313" key="2">
    <source>
        <dbReference type="Proteomes" id="UP001174936"/>
    </source>
</evidence>
<dbReference type="Proteomes" id="UP001174936">
    <property type="component" value="Unassembled WGS sequence"/>
</dbReference>
<protein>
    <submittedName>
        <fullName evidence="1">Uncharacterized protein</fullName>
    </submittedName>
</protein>
<reference evidence="1" key="1">
    <citation type="submission" date="2023-06" db="EMBL/GenBank/DDBJ databases">
        <title>Genome-scale phylogeny and comparative genomics of the fungal order Sordariales.</title>
        <authorList>
            <consortium name="Lawrence Berkeley National Laboratory"/>
            <person name="Hensen N."/>
            <person name="Bonometti L."/>
            <person name="Westerberg I."/>
            <person name="Brannstrom I.O."/>
            <person name="Guillou S."/>
            <person name="Cros-Aarteil S."/>
            <person name="Calhoun S."/>
            <person name="Haridas S."/>
            <person name="Kuo A."/>
            <person name="Mondo S."/>
            <person name="Pangilinan J."/>
            <person name="Riley R."/>
            <person name="Labutti K."/>
            <person name="Andreopoulos B."/>
            <person name="Lipzen A."/>
            <person name="Chen C."/>
            <person name="Yanf M."/>
            <person name="Daum C."/>
            <person name="Ng V."/>
            <person name="Clum A."/>
            <person name="Steindorff A."/>
            <person name="Ohm R."/>
            <person name="Martin F."/>
            <person name="Silar P."/>
            <person name="Natvig D."/>
            <person name="Lalanne C."/>
            <person name="Gautier V."/>
            <person name="Ament-Velasquez S.L."/>
            <person name="Kruys A."/>
            <person name="Hutchinson M.I."/>
            <person name="Powell A.J."/>
            <person name="Barry K."/>
            <person name="Miller A.N."/>
            <person name="Grigoriev I.V."/>
            <person name="Debuchy R."/>
            <person name="Gladieux P."/>
            <person name="Thoren M.H."/>
            <person name="Johannesson H."/>
        </authorList>
    </citation>
    <scope>NUCLEOTIDE SEQUENCE</scope>
    <source>
        <strain evidence="1">SMH2532-1</strain>
    </source>
</reference>
<dbReference type="EMBL" id="JAULSV010000003">
    <property type="protein sequence ID" value="KAK0648224.1"/>
    <property type="molecule type" value="Genomic_DNA"/>
</dbReference>
<evidence type="ECO:0000313" key="1">
    <source>
        <dbReference type="EMBL" id="KAK0648224.1"/>
    </source>
</evidence>
<accession>A0AA39Y8X7</accession>
<dbReference type="AlphaFoldDB" id="A0AA39Y8X7"/>
<name>A0AA39Y8X7_9PEZI</name>
<keyword evidence="2" id="KW-1185">Reference proteome</keyword>